<comment type="caution">
    <text evidence="6">The sequence shown here is derived from an EMBL/GenBank/DDBJ whole genome shotgun (WGS) entry which is preliminary data.</text>
</comment>
<dbReference type="InterPro" id="IPR000887">
    <property type="entry name" value="Aldlse_KDPG_KHG"/>
</dbReference>
<dbReference type="SUPFAM" id="SSF51569">
    <property type="entry name" value="Aldolase"/>
    <property type="match status" value="1"/>
</dbReference>
<dbReference type="CDD" id="cd00452">
    <property type="entry name" value="KDPG_aldolase"/>
    <property type="match status" value="1"/>
</dbReference>
<dbReference type="EMBL" id="DVLP01000167">
    <property type="protein sequence ID" value="HIT75026.1"/>
    <property type="molecule type" value="Genomic_DNA"/>
</dbReference>
<keyword evidence="5" id="KW-0119">Carbohydrate metabolism</keyword>
<evidence type="ECO:0000256" key="4">
    <source>
        <dbReference type="ARBA" id="ARBA00023239"/>
    </source>
</evidence>
<organism evidence="6 7">
    <name type="scientific">Candidatus Avipropionibacterium avicola</name>
    <dbReference type="NCBI Taxonomy" id="2840701"/>
    <lineage>
        <taxon>Bacteria</taxon>
        <taxon>Bacillati</taxon>
        <taxon>Actinomycetota</taxon>
        <taxon>Actinomycetes</taxon>
        <taxon>Propionibacteriales</taxon>
        <taxon>Propionibacteriaceae</taxon>
        <taxon>Propionibacteriaceae incertae sedis</taxon>
        <taxon>Candidatus Avipropionibacterium</taxon>
    </lineage>
</organism>
<evidence type="ECO:0000256" key="2">
    <source>
        <dbReference type="ARBA" id="ARBA00006906"/>
    </source>
</evidence>
<dbReference type="Pfam" id="PF01081">
    <property type="entry name" value="Aldolase"/>
    <property type="match status" value="1"/>
</dbReference>
<dbReference type="Gene3D" id="3.20.20.70">
    <property type="entry name" value="Aldolase class I"/>
    <property type="match status" value="1"/>
</dbReference>
<reference evidence="6" key="2">
    <citation type="journal article" date="2021" name="PeerJ">
        <title>Extensive microbial diversity within the chicken gut microbiome revealed by metagenomics and culture.</title>
        <authorList>
            <person name="Gilroy R."/>
            <person name="Ravi A."/>
            <person name="Getino M."/>
            <person name="Pursley I."/>
            <person name="Horton D.L."/>
            <person name="Alikhan N.F."/>
            <person name="Baker D."/>
            <person name="Gharbi K."/>
            <person name="Hall N."/>
            <person name="Watson M."/>
            <person name="Adriaenssens E.M."/>
            <person name="Foster-Nyarko E."/>
            <person name="Jarju S."/>
            <person name="Secka A."/>
            <person name="Antonio M."/>
            <person name="Oren A."/>
            <person name="Chaudhuri R.R."/>
            <person name="La Ragione R."/>
            <person name="Hildebrand F."/>
            <person name="Pallen M.J."/>
        </authorList>
    </citation>
    <scope>NUCLEOTIDE SEQUENCE</scope>
    <source>
        <strain evidence="6">ChiGjej1B1-24693</strain>
    </source>
</reference>
<accession>A0A9D1GWE1</accession>
<keyword evidence="4" id="KW-0456">Lyase</keyword>
<reference evidence="6" key="1">
    <citation type="submission" date="2020-10" db="EMBL/GenBank/DDBJ databases">
        <authorList>
            <person name="Gilroy R."/>
        </authorList>
    </citation>
    <scope>NUCLEOTIDE SEQUENCE</scope>
    <source>
        <strain evidence="6">ChiGjej1B1-24693</strain>
    </source>
</reference>
<proteinExistence type="inferred from homology"/>
<evidence type="ECO:0000256" key="3">
    <source>
        <dbReference type="ARBA" id="ARBA00011233"/>
    </source>
</evidence>
<dbReference type="PANTHER" id="PTHR30246">
    <property type="entry name" value="2-KETO-3-DEOXY-6-PHOSPHOGLUCONATE ALDOLASE"/>
    <property type="match status" value="1"/>
</dbReference>
<gene>
    <name evidence="6" type="ORF">IAA98_05525</name>
</gene>
<name>A0A9D1GWE1_9ACTN</name>
<dbReference type="AlphaFoldDB" id="A0A9D1GWE1"/>
<evidence type="ECO:0000256" key="1">
    <source>
        <dbReference type="ARBA" id="ARBA00004761"/>
    </source>
</evidence>
<comment type="similarity">
    <text evidence="2">Belongs to the KHG/KDPG aldolase family.</text>
</comment>
<dbReference type="Proteomes" id="UP000886842">
    <property type="component" value="Unassembled WGS sequence"/>
</dbReference>
<protein>
    <submittedName>
        <fullName evidence="6">Bifunctional 4-hydroxy-2-oxoglutarate aldolase/2-dehydro-3-deoxy-phosphogluconate aldolase</fullName>
    </submittedName>
</protein>
<dbReference type="PANTHER" id="PTHR30246:SF1">
    <property type="entry name" value="2-DEHYDRO-3-DEOXY-6-PHOSPHOGALACTONATE ALDOLASE-RELATED"/>
    <property type="match status" value="1"/>
</dbReference>
<evidence type="ECO:0000313" key="6">
    <source>
        <dbReference type="EMBL" id="HIT75026.1"/>
    </source>
</evidence>
<dbReference type="InterPro" id="IPR013785">
    <property type="entry name" value="Aldolase_TIM"/>
</dbReference>
<dbReference type="GO" id="GO:0016829">
    <property type="term" value="F:lyase activity"/>
    <property type="evidence" value="ECO:0007669"/>
    <property type="project" value="UniProtKB-KW"/>
</dbReference>
<evidence type="ECO:0000313" key="7">
    <source>
        <dbReference type="Proteomes" id="UP000886842"/>
    </source>
</evidence>
<evidence type="ECO:0000256" key="5">
    <source>
        <dbReference type="ARBA" id="ARBA00023277"/>
    </source>
</evidence>
<comment type="subunit">
    <text evidence="3">Homotrimer.</text>
</comment>
<comment type="pathway">
    <text evidence="1">Carbohydrate acid metabolism.</text>
</comment>
<sequence>MTERPTGADTDIHQRLADLVAGQSVMGIFRALGTGRTLELANRAWDLGIDLVEVPVSEPEAWDTLEAVVAAGRERGRTVGAGTVVDSVQVERCAEIGVGFTVAPGLDPEVVRASEQAGIPHLPGVATPSEVQQARRLGCLVLKAFPASVLGPEWFAAIHGPFPDLLLVATGGVNASNAGDFLSAGAAMVALGSAFADESQLDAVAALTGTQKPR</sequence>